<evidence type="ECO:0000256" key="2">
    <source>
        <dbReference type="ARBA" id="ARBA00023136"/>
    </source>
</evidence>
<name>A0ABP9KA17_9NOCA</name>
<evidence type="ECO:0008006" key="6">
    <source>
        <dbReference type="Google" id="ProtNLM"/>
    </source>
</evidence>
<keyword evidence="2" id="KW-0472">Membrane</keyword>
<proteinExistence type="predicted"/>
<evidence type="ECO:0000256" key="3">
    <source>
        <dbReference type="SAM" id="SignalP"/>
    </source>
</evidence>
<protein>
    <recommendedName>
        <fullName evidence="6">Mce-associated membrane protein</fullName>
    </recommendedName>
</protein>
<gene>
    <name evidence="4" type="ORF">GCM10023318_29550</name>
</gene>
<comment type="caution">
    <text evidence="4">The sequence shown here is derived from an EMBL/GenBank/DDBJ whole genome shotgun (WGS) entry which is preliminary data.</text>
</comment>
<evidence type="ECO:0000256" key="1">
    <source>
        <dbReference type="ARBA" id="ARBA00004370"/>
    </source>
</evidence>
<dbReference type="PANTHER" id="PTHR37042">
    <property type="entry name" value="OUTER MEMBRANE PROTEIN RV1973"/>
    <property type="match status" value="1"/>
</dbReference>
<dbReference type="Proteomes" id="UP001500603">
    <property type="component" value="Unassembled WGS sequence"/>
</dbReference>
<accession>A0ABP9KA17</accession>
<keyword evidence="5" id="KW-1185">Reference proteome</keyword>
<feature type="chain" id="PRO_5046415015" description="Mce-associated membrane protein" evidence="3">
    <location>
        <begin position="18"/>
        <end position="151"/>
    </location>
</feature>
<feature type="signal peptide" evidence="3">
    <location>
        <begin position="1"/>
        <end position="17"/>
    </location>
</feature>
<evidence type="ECO:0000313" key="5">
    <source>
        <dbReference type="Proteomes" id="UP001500603"/>
    </source>
</evidence>
<comment type="subcellular location">
    <subcellularLocation>
        <location evidence="1">Membrane</location>
    </subcellularLocation>
</comment>
<dbReference type="EMBL" id="BAABJM010000002">
    <property type="protein sequence ID" value="GAA5054508.1"/>
    <property type="molecule type" value="Genomic_DNA"/>
</dbReference>
<dbReference type="RefSeq" id="WP_345495901.1">
    <property type="nucleotide sequence ID" value="NZ_BAABJM010000002.1"/>
</dbReference>
<evidence type="ECO:0000313" key="4">
    <source>
        <dbReference type="EMBL" id="GAA5054508.1"/>
    </source>
</evidence>
<organism evidence="4 5">
    <name type="scientific">Nocardia callitridis</name>
    <dbReference type="NCBI Taxonomy" id="648753"/>
    <lineage>
        <taxon>Bacteria</taxon>
        <taxon>Bacillati</taxon>
        <taxon>Actinomycetota</taxon>
        <taxon>Actinomycetes</taxon>
        <taxon>Mycobacteriales</taxon>
        <taxon>Nocardiaceae</taxon>
        <taxon>Nocardia</taxon>
    </lineage>
</organism>
<reference evidence="5" key="1">
    <citation type="journal article" date="2019" name="Int. J. Syst. Evol. Microbiol.">
        <title>The Global Catalogue of Microorganisms (GCM) 10K type strain sequencing project: providing services to taxonomists for standard genome sequencing and annotation.</title>
        <authorList>
            <consortium name="The Broad Institute Genomics Platform"/>
            <consortium name="The Broad Institute Genome Sequencing Center for Infectious Disease"/>
            <person name="Wu L."/>
            <person name="Ma J."/>
        </authorList>
    </citation>
    <scope>NUCLEOTIDE SEQUENCE [LARGE SCALE GENOMIC DNA]</scope>
    <source>
        <strain evidence="5">JCM 18298</strain>
    </source>
</reference>
<dbReference type="PANTHER" id="PTHR37042:SF4">
    <property type="entry name" value="OUTER MEMBRANE PROTEIN RV1973"/>
    <property type="match status" value="1"/>
</dbReference>
<keyword evidence="3" id="KW-0732">Signal</keyword>
<sequence>MLAVLLIVAGVATAVFAHRASEHSAIGSAAQAARAAAQTRVPTVLSYDVNTIDTEFAKVTDNLTGKFRDDFAQLSSSVIIPAAHKDAIVTKATVAGSAVVTAARDRVTLLLFLNQETTSSHYQGPRLDGSRVRVTMAGSGDDWLISEITPV</sequence>